<evidence type="ECO:0000256" key="2">
    <source>
        <dbReference type="ARBA" id="ARBA00022840"/>
    </source>
</evidence>
<comment type="caution">
    <text evidence="4">The sequence shown here is derived from an EMBL/GenBank/DDBJ whole genome shotgun (WGS) entry which is preliminary data.</text>
</comment>
<evidence type="ECO:0000256" key="1">
    <source>
        <dbReference type="ARBA" id="ARBA00022741"/>
    </source>
</evidence>
<feature type="domain" description="HTH luxR-type" evidence="3">
    <location>
        <begin position="903"/>
        <end position="968"/>
    </location>
</feature>
<evidence type="ECO:0000259" key="3">
    <source>
        <dbReference type="PROSITE" id="PS50043"/>
    </source>
</evidence>
<sequence>MNKTHVRRRAPSDALPPALIGRDDAMAAMVAAVSEHALVLVEGESGIGKSRLLDECLADPGLRGRTVLMAACPPLREPFPLGAVVDGLRAFHERLGELALSPLAGALRTLFPEWASWLPPALEALPDPQETRHRLFRALGELIDALGVDVLVVEDAHWADAATLDWLLTLTTSRGAARSIVVTYRPLEVGEGSPLLRLTSRPPRNMSWERIALEPLDVPQTGALVKSMFATADVSDHFAAFLHEHTGGIPLALEETVRLLRARRDIFRSESGWRRRITEELRVPPTVRDSVLERVTRLDPPTRAVLEAAAVLEAPAGEALIAAVADLDEAAVQDGLAGALASGLLRESGRGAFGFNHVLASRAVAEAIPIPSRRRLHHRAALALREGEHPPVVRLCHHFRESGDVEEWCRYAEAAAELAMEAGDGHTTVVMMLDLLTAADHPVERLVRLAGRLGAAVSVTAEPLLGLGERVRAALEETLARPGLPAGARGELGLRLGRLRFHLGEFEAAMAGLEAAMPDLADRPDLAVQAMLLLANPMIRAWPRARHLEWAGRAEQLFPLVGLPVERAAFLSHHAAALLCLGEEDGWRVARALPADGDSRLERQEIARGRLMAGQFCTLWGRHDDARAYLDSAAALVERVGYRRIEDVLRLARAHLAWHAGHWDGLDDVAAELAGSETADEATRLEARMLLGCLDLARGVPQRAEQRLRDVLAASLARGHADPFIFPDVALARILLARGEPEAALEITEPLLEMIARKDVWLWATELLPVHLDALPAVGRTEERAGLAAAFAAGMAGRDAPAVAAAVVTCQAMVAADPGEAAGLFARAAAMWAALPRPYDALLAAERQGRRLLDAGERERALKVLEESQRELAALGARWDADRVAHLLREQGVEVARPWRGGRKGYGDRLSPREVEIVRLAALGWTNKRIAESLTLSPRTVERHLSAAMRKLSVTTRTALVTTAAADGLLDETPT</sequence>
<dbReference type="InterPro" id="IPR027417">
    <property type="entry name" value="P-loop_NTPase"/>
</dbReference>
<dbReference type="GO" id="GO:0006355">
    <property type="term" value="P:regulation of DNA-templated transcription"/>
    <property type="evidence" value="ECO:0007669"/>
    <property type="project" value="InterPro"/>
</dbReference>
<dbReference type="PROSITE" id="PS50043">
    <property type="entry name" value="HTH_LUXR_2"/>
    <property type="match status" value="1"/>
</dbReference>
<evidence type="ECO:0000313" key="4">
    <source>
        <dbReference type="EMBL" id="PRX52275.1"/>
    </source>
</evidence>
<dbReference type="OrthoDB" id="5476461at2"/>
<accession>A0A2T0M512</accession>
<dbReference type="InterPro" id="IPR000792">
    <property type="entry name" value="Tscrpt_reg_LuxR_C"/>
</dbReference>
<dbReference type="PROSITE" id="PS00622">
    <property type="entry name" value="HTH_LUXR_1"/>
    <property type="match status" value="1"/>
</dbReference>
<reference evidence="4 5" key="1">
    <citation type="submission" date="2018-03" db="EMBL/GenBank/DDBJ databases">
        <title>Genomic Encyclopedia of Type Strains, Phase III (KMG-III): the genomes of soil and plant-associated and newly described type strains.</title>
        <authorList>
            <person name="Whitman W."/>
        </authorList>
    </citation>
    <scope>NUCLEOTIDE SEQUENCE [LARGE SCALE GENOMIC DNA]</scope>
    <source>
        <strain evidence="4 5">CGMCC 4.7104</strain>
    </source>
</reference>
<dbReference type="GO" id="GO:0004016">
    <property type="term" value="F:adenylate cyclase activity"/>
    <property type="evidence" value="ECO:0007669"/>
    <property type="project" value="TreeGrafter"/>
</dbReference>
<keyword evidence="1" id="KW-0547">Nucleotide-binding</keyword>
<dbReference type="GO" id="GO:0005737">
    <property type="term" value="C:cytoplasm"/>
    <property type="evidence" value="ECO:0007669"/>
    <property type="project" value="TreeGrafter"/>
</dbReference>
<dbReference type="GO" id="GO:0005524">
    <property type="term" value="F:ATP binding"/>
    <property type="evidence" value="ECO:0007669"/>
    <property type="project" value="UniProtKB-KW"/>
</dbReference>
<dbReference type="CDD" id="cd06170">
    <property type="entry name" value="LuxR_C_like"/>
    <property type="match status" value="1"/>
</dbReference>
<dbReference type="PRINTS" id="PR00038">
    <property type="entry name" value="HTHLUXR"/>
</dbReference>
<dbReference type="SUPFAM" id="SSF52540">
    <property type="entry name" value="P-loop containing nucleoside triphosphate hydrolases"/>
    <property type="match status" value="1"/>
</dbReference>
<dbReference type="EMBL" id="PVNG01000032">
    <property type="protein sequence ID" value="PRX52275.1"/>
    <property type="molecule type" value="Genomic_DNA"/>
</dbReference>
<dbReference type="SMART" id="SM00421">
    <property type="entry name" value="HTH_LUXR"/>
    <property type="match status" value="1"/>
</dbReference>
<dbReference type="Pfam" id="PF13191">
    <property type="entry name" value="AAA_16"/>
    <property type="match status" value="1"/>
</dbReference>
<dbReference type="Proteomes" id="UP000238312">
    <property type="component" value="Unassembled WGS sequence"/>
</dbReference>
<evidence type="ECO:0000313" key="5">
    <source>
        <dbReference type="Proteomes" id="UP000238312"/>
    </source>
</evidence>
<dbReference type="PANTHER" id="PTHR16305">
    <property type="entry name" value="TESTICULAR SOLUBLE ADENYLYL CYCLASE"/>
    <property type="match status" value="1"/>
</dbReference>
<protein>
    <submittedName>
        <fullName evidence="4">Regulatory LuxR family protein</fullName>
    </submittedName>
</protein>
<keyword evidence="5" id="KW-1185">Reference proteome</keyword>
<dbReference type="SUPFAM" id="SSF46894">
    <property type="entry name" value="C-terminal effector domain of the bipartite response regulators"/>
    <property type="match status" value="1"/>
</dbReference>
<keyword evidence="2" id="KW-0067">ATP-binding</keyword>
<dbReference type="GO" id="GO:0003677">
    <property type="term" value="F:DNA binding"/>
    <property type="evidence" value="ECO:0007669"/>
    <property type="project" value="InterPro"/>
</dbReference>
<proteinExistence type="predicted"/>
<gene>
    <name evidence="4" type="ORF">B0I32_13225</name>
</gene>
<dbReference type="Pfam" id="PF00196">
    <property type="entry name" value="GerE"/>
    <property type="match status" value="1"/>
</dbReference>
<dbReference type="InterPro" id="IPR041664">
    <property type="entry name" value="AAA_16"/>
</dbReference>
<dbReference type="Gene3D" id="1.10.10.10">
    <property type="entry name" value="Winged helix-like DNA-binding domain superfamily/Winged helix DNA-binding domain"/>
    <property type="match status" value="1"/>
</dbReference>
<dbReference type="RefSeq" id="WP_106251827.1">
    <property type="nucleotide sequence ID" value="NZ_PVNG01000032.1"/>
</dbReference>
<dbReference type="InterPro" id="IPR016032">
    <property type="entry name" value="Sig_transdc_resp-reg_C-effctor"/>
</dbReference>
<dbReference type="InterPro" id="IPR036388">
    <property type="entry name" value="WH-like_DNA-bd_sf"/>
</dbReference>
<name>A0A2T0M512_9ACTN</name>
<dbReference type="PANTHER" id="PTHR16305:SF35">
    <property type="entry name" value="TRANSCRIPTIONAL ACTIVATOR DOMAIN"/>
    <property type="match status" value="1"/>
</dbReference>
<dbReference type="AlphaFoldDB" id="A0A2T0M512"/>
<organism evidence="4 5">
    <name type="scientific">Nonomuraea fuscirosea</name>
    <dbReference type="NCBI Taxonomy" id="1291556"/>
    <lineage>
        <taxon>Bacteria</taxon>
        <taxon>Bacillati</taxon>
        <taxon>Actinomycetota</taxon>
        <taxon>Actinomycetes</taxon>
        <taxon>Streptosporangiales</taxon>
        <taxon>Streptosporangiaceae</taxon>
        <taxon>Nonomuraea</taxon>
    </lineage>
</organism>